<evidence type="ECO:0000313" key="2">
    <source>
        <dbReference type="Proteomes" id="UP000053676"/>
    </source>
</evidence>
<accession>W2U0K3</accession>
<proteinExistence type="predicted"/>
<dbReference type="KEGG" id="nai:NECAME_16074"/>
<dbReference type="AlphaFoldDB" id="W2U0K3"/>
<dbReference type="Proteomes" id="UP000053676">
    <property type="component" value="Unassembled WGS sequence"/>
</dbReference>
<gene>
    <name evidence="1" type="ORF">NECAME_16074</name>
</gene>
<sequence length="58" mass="6915">MEYVSLVRLVHFCTLCTFNGLLRQVCSYIDNASIFTLHISNEYLHNMFSEFSLIWRHT</sequence>
<reference evidence="2" key="1">
    <citation type="journal article" date="2014" name="Nat. Genet.">
        <title>Genome of the human hookworm Necator americanus.</title>
        <authorList>
            <person name="Tang Y.T."/>
            <person name="Gao X."/>
            <person name="Rosa B.A."/>
            <person name="Abubucker S."/>
            <person name="Hallsworth-Pepin K."/>
            <person name="Martin J."/>
            <person name="Tyagi R."/>
            <person name="Heizer E."/>
            <person name="Zhang X."/>
            <person name="Bhonagiri-Palsikar V."/>
            <person name="Minx P."/>
            <person name="Warren W.C."/>
            <person name="Wang Q."/>
            <person name="Zhan B."/>
            <person name="Hotez P.J."/>
            <person name="Sternberg P.W."/>
            <person name="Dougall A."/>
            <person name="Gaze S.T."/>
            <person name="Mulvenna J."/>
            <person name="Sotillo J."/>
            <person name="Ranganathan S."/>
            <person name="Rabelo E.M."/>
            <person name="Wilson R.K."/>
            <person name="Felgner P.L."/>
            <person name="Bethony J."/>
            <person name="Hawdon J.M."/>
            <person name="Gasser R.B."/>
            <person name="Loukas A."/>
            <person name="Mitreva M."/>
        </authorList>
    </citation>
    <scope>NUCLEOTIDE SEQUENCE [LARGE SCALE GENOMIC DNA]</scope>
</reference>
<organism evidence="1 2">
    <name type="scientific">Necator americanus</name>
    <name type="common">Human hookworm</name>
    <dbReference type="NCBI Taxonomy" id="51031"/>
    <lineage>
        <taxon>Eukaryota</taxon>
        <taxon>Metazoa</taxon>
        <taxon>Ecdysozoa</taxon>
        <taxon>Nematoda</taxon>
        <taxon>Chromadorea</taxon>
        <taxon>Rhabditida</taxon>
        <taxon>Rhabditina</taxon>
        <taxon>Rhabditomorpha</taxon>
        <taxon>Strongyloidea</taxon>
        <taxon>Ancylostomatidae</taxon>
        <taxon>Bunostominae</taxon>
        <taxon>Necator</taxon>
    </lineage>
</organism>
<keyword evidence="2" id="KW-1185">Reference proteome</keyword>
<evidence type="ECO:0000313" key="1">
    <source>
        <dbReference type="EMBL" id="ETN86881.1"/>
    </source>
</evidence>
<dbReference type="EMBL" id="KI657480">
    <property type="protein sequence ID" value="ETN86881.1"/>
    <property type="molecule type" value="Genomic_DNA"/>
</dbReference>
<protein>
    <submittedName>
        <fullName evidence="1">Uncharacterized protein</fullName>
    </submittedName>
</protein>
<name>W2U0K3_NECAM</name>